<dbReference type="STRING" id="1122188.SAMN02745674_00151"/>
<evidence type="ECO:0000256" key="5">
    <source>
        <dbReference type="ARBA" id="ARBA00022519"/>
    </source>
</evidence>
<dbReference type="NCBIfam" id="TIGR01352">
    <property type="entry name" value="tonB_Cterm"/>
    <property type="match status" value="1"/>
</dbReference>
<evidence type="ECO:0000256" key="11">
    <source>
        <dbReference type="SAM" id="Phobius"/>
    </source>
</evidence>
<keyword evidence="7" id="KW-0653">Protein transport</keyword>
<dbReference type="PANTHER" id="PTHR33446:SF2">
    <property type="entry name" value="PROTEIN TONB"/>
    <property type="match status" value="1"/>
</dbReference>
<evidence type="ECO:0000256" key="6">
    <source>
        <dbReference type="ARBA" id="ARBA00022692"/>
    </source>
</evidence>
<feature type="compositionally biased region" description="Basic and acidic residues" evidence="10">
    <location>
        <begin position="78"/>
        <end position="106"/>
    </location>
</feature>
<dbReference type="PANTHER" id="PTHR33446">
    <property type="entry name" value="PROTEIN TONB-RELATED"/>
    <property type="match status" value="1"/>
</dbReference>
<comment type="similarity">
    <text evidence="2">Belongs to the TonB family.</text>
</comment>
<keyword evidence="5" id="KW-0997">Cell inner membrane</keyword>
<dbReference type="InterPro" id="IPR006260">
    <property type="entry name" value="TonB/TolA_C"/>
</dbReference>
<dbReference type="RefSeq" id="WP_078756810.1">
    <property type="nucleotide sequence ID" value="NZ_FUXP01000001.1"/>
</dbReference>
<reference evidence="13 14" key="1">
    <citation type="submission" date="2017-02" db="EMBL/GenBank/DDBJ databases">
        <authorList>
            <person name="Peterson S.W."/>
        </authorList>
    </citation>
    <scope>NUCLEOTIDE SEQUENCE [LARGE SCALE GENOMIC DNA]</scope>
    <source>
        <strain evidence="13 14">DSM 21749</strain>
    </source>
</reference>
<accession>A0A1T4LTM4</accession>
<dbReference type="InterPro" id="IPR051045">
    <property type="entry name" value="TonB-dependent_transducer"/>
</dbReference>
<evidence type="ECO:0000256" key="8">
    <source>
        <dbReference type="ARBA" id="ARBA00022989"/>
    </source>
</evidence>
<dbReference type="GO" id="GO:0031992">
    <property type="term" value="F:energy transducer activity"/>
    <property type="evidence" value="ECO:0007669"/>
    <property type="project" value="TreeGrafter"/>
</dbReference>
<evidence type="ECO:0000313" key="13">
    <source>
        <dbReference type="EMBL" id="SJZ58063.1"/>
    </source>
</evidence>
<dbReference type="InterPro" id="IPR037682">
    <property type="entry name" value="TonB_C"/>
</dbReference>
<name>A0A1T4LTM4_9GAMM</name>
<feature type="domain" description="TonB C-terminal" evidence="12">
    <location>
        <begin position="126"/>
        <end position="217"/>
    </location>
</feature>
<evidence type="ECO:0000256" key="1">
    <source>
        <dbReference type="ARBA" id="ARBA00004383"/>
    </source>
</evidence>
<evidence type="ECO:0000256" key="2">
    <source>
        <dbReference type="ARBA" id="ARBA00006555"/>
    </source>
</evidence>
<evidence type="ECO:0000256" key="4">
    <source>
        <dbReference type="ARBA" id="ARBA00022475"/>
    </source>
</evidence>
<dbReference type="AlphaFoldDB" id="A0A1T4LTM4"/>
<dbReference type="PROSITE" id="PS52015">
    <property type="entry name" value="TONB_CTD"/>
    <property type="match status" value="1"/>
</dbReference>
<protein>
    <submittedName>
        <fullName evidence="13">Outer membrane transport energization protein TonB</fullName>
    </submittedName>
</protein>
<keyword evidence="4" id="KW-1003">Cell membrane</keyword>
<feature type="transmembrane region" description="Helical" evidence="11">
    <location>
        <begin position="26"/>
        <end position="45"/>
    </location>
</feature>
<feature type="compositionally biased region" description="Pro residues" evidence="10">
    <location>
        <begin position="108"/>
        <end position="117"/>
    </location>
</feature>
<keyword evidence="9 11" id="KW-0472">Membrane</keyword>
<evidence type="ECO:0000313" key="14">
    <source>
        <dbReference type="Proteomes" id="UP000190061"/>
    </source>
</evidence>
<keyword evidence="8 11" id="KW-1133">Transmembrane helix</keyword>
<feature type="region of interest" description="Disordered" evidence="10">
    <location>
        <begin position="55"/>
        <end position="149"/>
    </location>
</feature>
<dbReference type="GO" id="GO:0055085">
    <property type="term" value="P:transmembrane transport"/>
    <property type="evidence" value="ECO:0007669"/>
    <property type="project" value="InterPro"/>
</dbReference>
<dbReference type="OrthoDB" id="9792439at2"/>
<evidence type="ECO:0000259" key="12">
    <source>
        <dbReference type="PROSITE" id="PS52015"/>
    </source>
</evidence>
<keyword evidence="6 11" id="KW-0812">Transmembrane</keyword>
<organism evidence="13 14">
    <name type="scientific">Lysobacter spongiicola DSM 21749</name>
    <dbReference type="NCBI Taxonomy" id="1122188"/>
    <lineage>
        <taxon>Bacteria</taxon>
        <taxon>Pseudomonadati</taxon>
        <taxon>Pseudomonadota</taxon>
        <taxon>Gammaproteobacteria</taxon>
        <taxon>Lysobacterales</taxon>
        <taxon>Lysobacteraceae</taxon>
        <taxon>Novilysobacter</taxon>
    </lineage>
</organism>
<gene>
    <name evidence="13" type="ORF">SAMN02745674_00151</name>
</gene>
<evidence type="ECO:0000256" key="9">
    <source>
        <dbReference type="ARBA" id="ARBA00023136"/>
    </source>
</evidence>
<dbReference type="GO" id="GO:0098797">
    <property type="term" value="C:plasma membrane protein complex"/>
    <property type="evidence" value="ECO:0007669"/>
    <property type="project" value="TreeGrafter"/>
</dbReference>
<sequence>MPTSPTPPPRPFFNGISAWRPTARSLWLVLAAFLGGLALFLLVWSGDRNDDQFFRAGDAPPTARAPSYTPLPAPLPARGREGDASGLERGREEAARQQEEQARLVEESPPPPPPQEIAPPTAAPALTSPRPLAGQTPPPTYPARALRRGEQGVVRVRADIGPDGVPTSVSVAGSSGSRQLDRAAVNAVLRWRFEPATANGQPTVGTVEVPIEFNPGR</sequence>
<dbReference type="SUPFAM" id="SSF74653">
    <property type="entry name" value="TolA/TonB C-terminal domain"/>
    <property type="match status" value="1"/>
</dbReference>
<keyword evidence="3" id="KW-0813">Transport</keyword>
<dbReference type="GO" id="GO:0015031">
    <property type="term" value="P:protein transport"/>
    <property type="evidence" value="ECO:0007669"/>
    <property type="project" value="UniProtKB-KW"/>
</dbReference>
<feature type="compositionally biased region" description="Low complexity" evidence="10">
    <location>
        <begin position="118"/>
        <end position="133"/>
    </location>
</feature>
<proteinExistence type="inferred from homology"/>
<evidence type="ECO:0000256" key="10">
    <source>
        <dbReference type="SAM" id="MobiDB-lite"/>
    </source>
</evidence>
<comment type="subcellular location">
    <subcellularLocation>
        <location evidence="1">Cell inner membrane</location>
        <topology evidence="1">Single-pass membrane protein</topology>
        <orientation evidence="1">Periplasmic side</orientation>
    </subcellularLocation>
</comment>
<evidence type="ECO:0000256" key="7">
    <source>
        <dbReference type="ARBA" id="ARBA00022927"/>
    </source>
</evidence>
<keyword evidence="14" id="KW-1185">Reference proteome</keyword>
<dbReference type="Gene3D" id="3.30.1150.10">
    <property type="match status" value="1"/>
</dbReference>
<dbReference type="Pfam" id="PF03544">
    <property type="entry name" value="TonB_C"/>
    <property type="match status" value="1"/>
</dbReference>
<dbReference type="Proteomes" id="UP000190061">
    <property type="component" value="Unassembled WGS sequence"/>
</dbReference>
<dbReference type="EMBL" id="FUXP01000001">
    <property type="protein sequence ID" value="SJZ58063.1"/>
    <property type="molecule type" value="Genomic_DNA"/>
</dbReference>
<evidence type="ECO:0000256" key="3">
    <source>
        <dbReference type="ARBA" id="ARBA00022448"/>
    </source>
</evidence>